<evidence type="ECO:0000313" key="1">
    <source>
        <dbReference type="EMBL" id="MEY9469303.1"/>
    </source>
</evidence>
<dbReference type="Proteomes" id="UP000183174">
    <property type="component" value="Unassembled WGS sequence"/>
</dbReference>
<dbReference type="AlphaFoldDB" id="A0A1C3XM89"/>
<dbReference type="Proteomes" id="UP001565474">
    <property type="component" value="Unassembled WGS sequence"/>
</dbReference>
<protein>
    <submittedName>
        <fullName evidence="2">Uncharacterized protein</fullName>
    </submittedName>
</protein>
<keyword evidence="4" id="KW-1185">Reference proteome</keyword>
<gene>
    <name evidence="1" type="ORF">ABH992_001702</name>
    <name evidence="2" type="ORF">GA0061099_10633</name>
</gene>
<evidence type="ECO:0000313" key="4">
    <source>
        <dbReference type="Proteomes" id="UP001565474"/>
    </source>
</evidence>
<reference evidence="1 4" key="2">
    <citation type="submission" date="2024-07" db="EMBL/GenBank/DDBJ databases">
        <title>Genomic Encyclopedia of Type Strains, Phase V (KMG-V): Genome sequencing to study the core and pangenomes of soil and plant-associated prokaryotes.</title>
        <authorList>
            <person name="Whitman W."/>
        </authorList>
    </citation>
    <scope>NUCLEOTIDE SEQUENCE [LARGE SCALE GENOMIC DNA]</scope>
    <source>
        <strain evidence="1 4">USDA 222</strain>
    </source>
</reference>
<dbReference type="EMBL" id="JBGBZN010000002">
    <property type="protein sequence ID" value="MEY9469303.1"/>
    <property type="molecule type" value="Genomic_DNA"/>
</dbReference>
<sequence length="43" mass="4759">MFNVDLRTVADRVQLLVNAINGGDPRTSGEIFRTGRTSHVAHH</sequence>
<accession>A0A1C3XM89</accession>
<proteinExistence type="predicted"/>
<evidence type="ECO:0000313" key="2">
    <source>
        <dbReference type="EMBL" id="SCB53412.1"/>
    </source>
</evidence>
<name>A0A1C3XM89_9BRAD</name>
<reference evidence="2 3" key="1">
    <citation type="submission" date="2016-08" db="EMBL/GenBank/DDBJ databases">
        <authorList>
            <person name="Seilhamer J.J."/>
        </authorList>
    </citation>
    <scope>NUCLEOTIDE SEQUENCE [LARGE SCALE GENOMIC DNA]</scope>
    <source>
        <strain evidence="2 3">CCBAU 10071</strain>
    </source>
</reference>
<organism evidence="2 3">
    <name type="scientific">Bradyrhizobium yuanmingense</name>
    <dbReference type="NCBI Taxonomy" id="108015"/>
    <lineage>
        <taxon>Bacteria</taxon>
        <taxon>Pseudomonadati</taxon>
        <taxon>Pseudomonadota</taxon>
        <taxon>Alphaproteobacteria</taxon>
        <taxon>Hyphomicrobiales</taxon>
        <taxon>Nitrobacteraceae</taxon>
        <taxon>Bradyrhizobium</taxon>
    </lineage>
</organism>
<evidence type="ECO:0000313" key="3">
    <source>
        <dbReference type="Proteomes" id="UP000183174"/>
    </source>
</evidence>
<dbReference type="EMBL" id="FMAE01000063">
    <property type="protein sequence ID" value="SCB53412.1"/>
    <property type="molecule type" value="Genomic_DNA"/>
</dbReference>